<accession>G0TYF1</accession>
<proteinExistence type="predicted"/>
<sequence length="119" mass="13402">MSTAKNPRCSNQYFRHKNQVKRGNTANKYYWRRLVKRGISIAADNTLDALMARSGVREPRPNILQTSMGHAKRVTKTFTAAFVDHKAAHRLPSLRCPSTKAESLQHSSLGKLQAIISIQ</sequence>
<name>G0TYF1_TRYVY</name>
<protein>
    <submittedName>
        <fullName evidence="1">Uncharacterized protein</fullName>
    </submittedName>
</protein>
<reference evidence="1" key="1">
    <citation type="journal article" date="2012" name="Proc. Natl. Acad. Sci. U.S.A.">
        <title>Antigenic diversity is generated by distinct evolutionary mechanisms in African trypanosome species.</title>
        <authorList>
            <person name="Jackson A.P."/>
            <person name="Berry A."/>
            <person name="Aslett M."/>
            <person name="Allison H.C."/>
            <person name="Burton P."/>
            <person name="Vavrova-Anderson J."/>
            <person name="Brown R."/>
            <person name="Browne H."/>
            <person name="Corton N."/>
            <person name="Hauser H."/>
            <person name="Gamble J."/>
            <person name="Gilderthorp R."/>
            <person name="Marcello L."/>
            <person name="McQuillan J."/>
            <person name="Otto T.D."/>
            <person name="Quail M.A."/>
            <person name="Sanders M.J."/>
            <person name="van Tonder A."/>
            <person name="Ginger M.L."/>
            <person name="Field M.C."/>
            <person name="Barry J.D."/>
            <person name="Hertz-Fowler C."/>
            <person name="Berriman M."/>
        </authorList>
    </citation>
    <scope>NUCLEOTIDE SEQUENCE</scope>
    <source>
        <strain evidence="1">Y486</strain>
    </source>
</reference>
<dbReference type="AlphaFoldDB" id="G0TYF1"/>
<organism evidence="1">
    <name type="scientific">Trypanosoma vivax (strain Y486)</name>
    <dbReference type="NCBI Taxonomy" id="1055687"/>
    <lineage>
        <taxon>Eukaryota</taxon>
        <taxon>Discoba</taxon>
        <taxon>Euglenozoa</taxon>
        <taxon>Kinetoplastea</taxon>
        <taxon>Metakinetoplastina</taxon>
        <taxon>Trypanosomatida</taxon>
        <taxon>Trypanosomatidae</taxon>
        <taxon>Trypanosoma</taxon>
        <taxon>Duttonella</taxon>
    </lineage>
</organism>
<evidence type="ECO:0000313" key="1">
    <source>
        <dbReference type="EMBL" id="CCC48998.1"/>
    </source>
</evidence>
<gene>
    <name evidence="1" type="ORF">TVY486_0703320</name>
</gene>
<dbReference type="EMBL" id="HE573023">
    <property type="protein sequence ID" value="CCC48998.1"/>
    <property type="molecule type" value="Genomic_DNA"/>
</dbReference>